<keyword evidence="14 18" id="KW-0472">Membrane</keyword>
<evidence type="ECO:0000256" key="11">
    <source>
        <dbReference type="ARBA" id="ARBA00022879"/>
    </source>
</evidence>
<keyword evidence="6" id="KW-1162">Viral penetration into host cytoplasm</keyword>
<evidence type="ECO:0000313" key="19">
    <source>
        <dbReference type="EMBL" id="XBH24241.1"/>
    </source>
</evidence>
<dbReference type="InterPro" id="IPR000776">
    <property type="entry name" value="Fusion_F0_Paramyxovir"/>
</dbReference>
<dbReference type="SUPFAM" id="SSF69922">
    <property type="entry name" value="Head and neck region of the ectodomain of NDV fusion glycoprotein"/>
    <property type="match status" value="1"/>
</dbReference>
<keyword evidence="10" id="KW-1043">Host membrane</keyword>
<dbReference type="Gene3D" id="1.10.287.2480">
    <property type="match status" value="1"/>
</dbReference>
<evidence type="ECO:0000256" key="1">
    <source>
        <dbReference type="ARBA" id="ARBA00008211"/>
    </source>
</evidence>
<reference evidence="19" key="1">
    <citation type="journal article" date="2024" name="Microbiome">
        <title>Substantial viral diversity in bats and rodents from East Africa: insights into evolution, recombination, and cocirculation.</title>
        <authorList>
            <person name="Wang D."/>
            <person name="Yang X."/>
            <person name="Ren Z."/>
            <person name="Hu B."/>
            <person name="Zhao H."/>
            <person name="Yang K."/>
            <person name="Shi P."/>
            <person name="Zhang Z."/>
            <person name="Feng Q."/>
            <person name="Nawenja C.V."/>
            <person name="Obanda V."/>
            <person name="Robert K."/>
            <person name="Nalikka B."/>
            <person name="Waruhiu C.N."/>
            <person name="Ochola G.O."/>
            <person name="Onyuok S.O."/>
            <person name="Ochieng H."/>
            <person name="Li B."/>
            <person name="Zhu Y."/>
            <person name="Si H."/>
            <person name="Yin J."/>
            <person name="Kristiansen K."/>
            <person name="Jin X."/>
            <person name="Xu X."/>
            <person name="Xiao M."/>
            <person name="Agwanda B."/>
            <person name="Ommeh S."/>
            <person name="Li J."/>
            <person name="Shi Z.L."/>
        </authorList>
    </citation>
    <scope>NUCLEOTIDE SEQUENCE</scope>
    <source>
        <strain evidence="19">5A/Kenya/19BR181KID/2019</strain>
    </source>
</reference>
<keyword evidence="7 18" id="KW-0812">Transmembrane</keyword>
<dbReference type="SUPFAM" id="SSF58069">
    <property type="entry name" value="Virus ectodomain"/>
    <property type="match status" value="1"/>
</dbReference>
<dbReference type="GO" id="GO:0020002">
    <property type="term" value="C:host cell plasma membrane"/>
    <property type="evidence" value="ECO:0007669"/>
    <property type="project" value="UniProtKB-SubCell"/>
</dbReference>
<keyword evidence="3" id="KW-1168">Fusion of virus membrane with host membrane</keyword>
<dbReference type="Gene3D" id="6.10.10.110">
    <property type="match status" value="1"/>
</dbReference>
<keyword evidence="16" id="KW-0325">Glycoprotein</keyword>
<keyword evidence="17" id="KW-1160">Virus entry into host cell</keyword>
<protein>
    <recommendedName>
        <fullName evidence="2 18">Fusion glycoprotein F0</fullName>
    </recommendedName>
</protein>
<keyword evidence="11 18" id="KW-0261">Viral envelope protein</keyword>
<evidence type="ECO:0000256" key="7">
    <source>
        <dbReference type="ARBA" id="ARBA00022692"/>
    </source>
</evidence>
<dbReference type="EMBL" id="PP712041">
    <property type="protein sequence ID" value="XBH24241.1"/>
    <property type="molecule type" value="Viral_cRNA"/>
</dbReference>
<evidence type="ECO:0000256" key="12">
    <source>
        <dbReference type="ARBA" id="ARBA00022989"/>
    </source>
</evidence>
<comment type="similarity">
    <text evidence="1 18">Belongs to the paramyxoviruses fusion glycoprotein family.</text>
</comment>
<dbReference type="GO" id="GO:0055036">
    <property type="term" value="C:virion membrane"/>
    <property type="evidence" value="ECO:0007669"/>
    <property type="project" value="UniProtKB-SubCell"/>
</dbReference>
<evidence type="ECO:0000256" key="6">
    <source>
        <dbReference type="ARBA" id="ARBA00022595"/>
    </source>
</evidence>
<evidence type="ECO:0000256" key="15">
    <source>
        <dbReference type="ARBA" id="ARBA00023157"/>
    </source>
</evidence>
<evidence type="ECO:0000256" key="18">
    <source>
        <dbReference type="RuleBase" id="RU003705"/>
    </source>
</evidence>
<keyword evidence="15" id="KW-1015">Disulfide bond</keyword>
<evidence type="ECO:0000256" key="9">
    <source>
        <dbReference type="ARBA" id="ARBA00022844"/>
    </source>
</evidence>
<evidence type="ECO:0000256" key="17">
    <source>
        <dbReference type="ARBA" id="ARBA00023296"/>
    </source>
</evidence>
<evidence type="ECO:0000256" key="5">
    <source>
        <dbReference type="ARBA" id="ARBA00022521"/>
    </source>
</evidence>
<comment type="subunit">
    <text evidence="18">Homotrimer of disulfide-linked F1-F2.</text>
</comment>
<keyword evidence="13" id="KW-0175">Coiled coil</keyword>
<evidence type="ECO:0000256" key="8">
    <source>
        <dbReference type="ARBA" id="ARBA00022729"/>
    </source>
</evidence>
<dbReference type="GO" id="GO:0046718">
    <property type="term" value="P:symbiont entry into host cell"/>
    <property type="evidence" value="ECO:0007669"/>
    <property type="project" value="UniProtKB-KW"/>
</dbReference>
<proteinExistence type="inferred from homology"/>
<sequence length="548" mass="60060">METKMRFTMLLLLTTTIPQLGESQMDYAQLSKIGIIKGRSYHLKITGTPSYQFMVVKLVPNVSNMSSCGQTHMDNYKGMLRRILRPISDSIDAMRSAVSDKDGSNDLRFWGALIGGVALGVATSAQITAGVALHNSLENAKAILQMKDAIKHTNQAIAEVVSSQRKTVTVINALQDQINNNLIPAIKSVGCQAVGNTLGLRLTQYFSEISLVFGPNLRDPSSETLSIQAISRAFNGDFDSLLKALGYKESDLMDVLESGSIRGRIIAVSIEEFFIVLQIEYPSIITIADATVQKFNLISYSYQGSEWMPIFPRVILKRGSYLSNIDITQCTETASAVLCPSDTSSSLTNNLYECATGNIKECARIKVVNSYVSRYALSDGVLFMNCAPINCRCSNPEFAIEQTSETSTTMISDDTCKEVMVDGLFITVGRKVLNRSVYSGEIEVGGEVSIDPIDVSTDLAGVQEDLDKAQNELDQSNDILSKVNPNIINLGSFFALWGFTMLFGIYVVVSLIWLICLTKRVMSPYRLIGMRGRSPTVSTLSSVVDPMQ</sequence>
<keyword evidence="5" id="KW-1169">Fusion of virus membrane with host cell membrane</keyword>
<dbReference type="GO" id="GO:0019031">
    <property type="term" value="C:viral envelope"/>
    <property type="evidence" value="ECO:0007669"/>
    <property type="project" value="UniProtKB-KW"/>
</dbReference>
<keyword evidence="9" id="KW-0946">Virion</keyword>
<evidence type="ECO:0000256" key="14">
    <source>
        <dbReference type="ARBA" id="ARBA00023136"/>
    </source>
</evidence>
<dbReference type="Gene3D" id="2.40.490.10">
    <property type="entry name" value="Newcastle disease virus like domain"/>
    <property type="match status" value="1"/>
</dbReference>
<evidence type="ECO:0000256" key="13">
    <source>
        <dbReference type="ARBA" id="ARBA00023054"/>
    </source>
</evidence>
<keyword evidence="12 18" id="KW-1133">Transmembrane helix</keyword>
<keyword evidence="4" id="KW-1032">Host cell membrane</keyword>
<keyword evidence="8" id="KW-0732">Signal</keyword>
<evidence type="ECO:0000256" key="3">
    <source>
        <dbReference type="ARBA" id="ARBA00022506"/>
    </source>
</evidence>
<dbReference type="Gene3D" id="2.60.40.1690">
    <property type="entry name" value="Head and neck region of the ectodomain of NDV fusion glycoprotein"/>
    <property type="match status" value="1"/>
</dbReference>
<feature type="transmembrane region" description="Helical" evidence="18">
    <location>
        <begin position="494"/>
        <end position="517"/>
    </location>
</feature>
<evidence type="ECO:0000256" key="2">
    <source>
        <dbReference type="ARBA" id="ARBA00016586"/>
    </source>
</evidence>
<evidence type="ECO:0000256" key="4">
    <source>
        <dbReference type="ARBA" id="ARBA00022511"/>
    </source>
</evidence>
<dbReference type="Pfam" id="PF00523">
    <property type="entry name" value="Fusion_gly"/>
    <property type="match status" value="1"/>
</dbReference>
<comment type="subcellular location">
    <subcellularLocation>
        <location evidence="18">Virion membrane</location>
        <topology evidence="18">Single-pass type I membrane protein</topology>
    </subcellularLocation>
    <subcellularLocation>
        <location evidence="18">Host cell membrane</location>
        <topology evidence="18">Single-pass membrane protein</topology>
    </subcellularLocation>
</comment>
<reference evidence="19" key="2">
    <citation type="submission" date="2024-02" db="EMBL/GenBank/DDBJ databases">
        <authorList>
            <person name="Hu B."/>
        </authorList>
    </citation>
    <scope>NUCLEOTIDE SEQUENCE</scope>
    <source>
        <strain evidence="19">5A/Kenya/19BR181KID/2019</strain>
    </source>
</reference>
<name>A0AAU7E344_9MONO</name>
<evidence type="ECO:0000256" key="10">
    <source>
        <dbReference type="ARBA" id="ARBA00022870"/>
    </source>
</evidence>
<dbReference type="GO" id="GO:0019064">
    <property type="term" value="P:fusion of virus membrane with host plasma membrane"/>
    <property type="evidence" value="ECO:0007669"/>
    <property type="project" value="UniProtKB-KW"/>
</dbReference>
<accession>A0AAU7E344</accession>
<organism evidence="19">
    <name type="scientific">Mus rat paramyxovirus</name>
    <dbReference type="NCBI Taxonomy" id="3141895"/>
    <lineage>
        <taxon>Viruses</taxon>
        <taxon>Riboviria</taxon>
        <taxon>Orthornavirae</taxon>
        <taxon>Negarnaviricota</taxon>
        <taxon>Haploviricotina</taxon>
        <taxon>Monjiviricetes</taxon>
        <taxon>Mononegavirales</taxon>
        <taxon>Paramyxoviridae</taxon>
    </lineage>
</organism>
<evidence type="ECO:0000256" key="16">
    <source>
        <dbReference type="ARBA" id="ARBA00023180"/>
    </source>
</evidence>